<gene>
    <name evidence="5" type="ORF">DCAF_LOCUS737</name>
</gene>
<evidence type="ECO:0000256" key="3">
    <source>
        <dbReference type="ARBA" id="ARBA00022475"/>
    </source>
</evidence>
<dbReference type="AlphaFoldDB" id="A0AAV1QSY5"/>
<dbReference type="PANTHER" id="PTHR45826:SF8">
    <property type="entry name" value="CATIONIC AMINO ACID TRANSPORTER"/>
    <property type="match status" value="1"/>
</dbReference>
<comment type="caution">
    <text evidence="5">The sequence shown here is derived from an EMBL/GenBank/DDBJ whole genome shotgun (WGS) entry which is preliminary data.</text>
</comment>
<evidence type="ECO:0000256" key="4">
    <source>
        <dbReference type="SAM" id="Phobius"/>
    </source>
</evidence>
<dbReference type="PANTHER" id="PTHR45826">
    <property type="entry name" value="POLYAMINE TRANSPORTER PUT1"/>
    <property type="match status" value="1"/>
</dbReference>
<keyword evidence="3" id="KW-1003">Cell membrane</keyword>
<evidence type="ECO:0000313" key="5">
    <source>
        <dbReference type="EMBL" id="CAK7323121.1"/>
    </source>
</evidence>
<organism evidence="5 6">
    <name type="scientific">Dovyalis caffra</name>
    <dbReference type="NCBI Taxonomy" id="77055"/>
    <lineage>
        <taxon>Eukaryota</taxon>
        <taxon>Viridiplantae</taxon>
        <taxon>Streptophyta</taxon>
        <taxon>Embryophyta</taxon>
        <taxon>Tracheophyta</taxon>
        <taxon>Spermatophyta</taxon>
        <taxon>Magnoliopsida</taxon>
        <taxon>eudicotyledons</taxon>
        <taxon>Gunneridae</taxon>
        <taxon>Pentapetalae</taxon>
        <taxon>rosids</taxon>
        <taxon>fabids</taxon>
        <taxon>Malpighiales</taxon>
        <taxon>Salicaceae</taxon>
        <taxon>Flacourtieae</taxon>
        <taxon>Dovyalis</taxon>
    </lineage>
</organism>
<sequence>MVKNLRSQAAGPFYALLGFLIFPFLWSIPEALITAELSTAYSAMKVLLYGLKGLLVLSLDPRWAGEVDSPQNVSYGFTCGCDLHLLVFLVSGLMIVGAIGFFFFVKFCKSKELSKFISGKTIEDRCKREGYCVVELVMNEFDMECCGLEVLNEQHVAWHWKIHIRS</sequence>
<dbReference type="InterPro" id="IPR044566">
    <property type="entry name" value="RMV1-like"/>
</dbReference>
<protein>
    <submittedName>
        <fullName evidence="5">Uncharacterized protein</fullName>
    </submittedName>
</protein>
<evidence type="ECO:0000256" key="1">
    <source>
        <dbReference type="ARBA" id="ARBA00004651"/>
    </source>
</evidence>
<keyword evidence="4" id="KW-1133">Transmembrane helix</keyword>
<keyword evidence="4" id="KW-0812">Transmembrane</keyword>
<keyword evidence="6" id="KW-1185">Reference proteome</keyword>
<evidence type="ECO:0000313" key="6">
    <source>
        <dbReference type="Proteomes" id="UP001314170"/>
    </source>
</evidence>
<dbReference type="EMBL" id="CAWUPB010000062">
    <property type="protein sequence ID" value="CAK7323121.1"/>
    <property type="molecule type" value="Genomic_DNA"/>
</dbReference>
<dbReference type="GO" id="GO:0022857">
    <property type="term" value="F:transmembrane transporter activity"/>
    <property type="evidence" value="ECO:0007669"/>
    <property type="project" value="InterPro"/>
</dbReference>
<comment type="subcellular location">
    <subcellularLocation>
        <location evidence="1">Cell membrane</location>
        <topology evidence="1">Multi-pass membrane protein</topology>
    </subcellularLocation>
</comment>
<keyword evidence="2" id="KW-0813">Transport</keyword>
<name>A0AAV1QSY5_9ROSI</name>
<feature type="transmembrane region" description="Helical" evidence="4">
    <location>
        <begin position="12"/>
        <end position="34"/>
    </location>
</feature>
<dbReference type="Proteomes" id="UP001314170">
    <property type="component" value="Unassembled WGS sequence"/>
</dbReference>
<reference evidence="5 6" key="1">
    <citation type="submission" date="2024-01" db="EMBL/GenBank/DDBJ databases">
        <authorList>
            <person name="Waweru B."/>
        </authorList>
    </citation>
    <scope>NUCLEOTIDE SEQUENCE [LARGE SCALE GENOMIC DNA]</scope>
</reference>
<evidence type="ECO:0000256" key="2">
    <source>
        <dbReference type="ARBA" id="ARBA00022448"/>
    </source>
</evidence>
<accession>A0AAV1QSY5</accession>
<dbReference type="GO" id="GO:0005886">
    <property type="term" value="C:plasma membrane"/>
    <property type="evidence" value="ECO:0007669"/>
    <property type="project" value="UniProtKB-SubCell"/>
</dbReference>
<feature type="transmembrane region" description="Helical" evidence="4">
    <location>
        <begin position="83"/>
        <end position="105"/>
    </location>
</feature>
<proteinExistence type="predicted"/>
<keyword evidence="4" id="KW-0472">Membrane</keyword>